<reference evidence="14 15" key="1">
    <citation type="submission" date="2017-08" db="EMBL/GenBank/DDBJ databases">
        <title>Halomonas alkalisoli sp. nov., isolated from saline alkaline soil.</title>
        <authorList>
            <person name="Wang D."/>
            <person name="Zhang G."/>
        </authorList>
    </citation>
    <scope>NUCLEOTIDE SEQUENCE [LARGE SCALE GENOMIC DNA]</scope>
    <source>
        <strain evidence="14 15">WRN001</strain>
    </source>
</reference>
<evidence type="ECO:0000256" key="10">
    <source>
        <dbReference type="SAM" id="Coils"/>
    </source>
</evidence>
<sequence>MSESLTPVILAGGSGSRLWPLSRQHYPKQFLALGGLPGGQDDDAAPRSLLQQTLTRLAGLRLAPALVVGSEPHRFLLAEQLREAGIDDATLLLEPEGRNTAPAIACAALHACRDGGDPLLLVLPADHLIRDAQAFRSSVAAAASLAESGELVTFGVVPEYAETGYGYVQRGEPLGAAGYRLSRFVEKPERATAEAYLASGDYLWNSGMFVFRASRYLDELAARQPAMLAACRAALDAAREDLDFLRLDAEAFRASPADSIDYAVMEHASRAAVVPLDAGWSDIGGFQALWEASIKDERGNALSGDVQLHDCRGLLVHAEQRLVSALGVEDLVIVVTQDAVLVADRRRSQEVKTLVEGLLAAGRDEPIEHPRVHRPWGSYQAIERGQRYQVKHITVAPGARLSRQLHHHRAEHWVVVSGTARVTLDDREFMLSENQSTYIPIGATHRLENPGKIPLELIEVQSGSYLGEDDIVRFEDLYGRSDGSIKPE</sequence>
<feature type="coiled-coil region" evidence="10">
    <location>
        <begin position="228"/>
        <end position="255"/>
    </location>
</feature>
<evidence type="ECO:0000256" key="4">
    <source>
        <dbReference type="ARBA" id="ARBA00022679"/>
    </source>
</evidence>
<feature type="domain" description="Mannose-6-phosphate isomerase type II C-terminal" evidence="12">
    <location>
        <begin position="362"/>
        <end position="476"/>
    </location>
</feature>
<proteinExistence type="inferred from homology"/>
<dbReference type="FunFam" id="3.90.550.10:FF:000046">
    <property type="entry name" value="Mannose-1-phosphate guanylyltransferase (GDP)"/>
    <property type="match status" value="1"/>
</dbReference>
<dbReference type="Proteomes" id="UP000217771">
    <property type="component" value="Unassembled WGS sequence"/>
</dbReference>
<dbReference type="Gene3D" id="3.90.550.10">
    <property type="entry name" value="Spore Coat Polysaccharide Biosynthesis Protein SpsA, Chain A"/>
    <property type="match status" value="1"/>
</dbReference>
<dbReference type="InterPro" id="IPR001538">
    <property type="entry name" value="Man6P_isomerase-2_C"/>
</dbReference>
<dbReference type="Gene3D" id="2.60.120.10">
    <property type="entry name" value="Jelly Rolls"/>
    <property type="match status" value="1"/>
</dbReference>
<dbReference type="PANTHER" id="PTHR46390">
    <property type="entry name" value="MANNOSE-1-PHOSPHATE GUANYLYLTRANSFERASE"/>
    <property type="match status" value="1"/>
</dbReference>
<dbReference type="UniPathway" id="UPA00126">
    <property type="reaction ID" value="UER00930"/>
</dbReference>
<dbReference type="GO" id="GO:0000271">
    <property type="term" value="P:polysaccharide biosynthetic process"/>
    <property type="evidence" value="ECO:0007669"/>
    <property type="project" value="InterPro"/>
</dbReference>
<dbReference type="InterPro" id="IPR051161">
    <property type="entry name" value="Mannose-6P_isomerase_type2"/>
</dbReference>
<evidence type="ECO:0000256" key="6">
    <source>
        <dbReference type="ARBA" id="ARBA00022741"/>
    </source>
</evidence>
<dbReference type="InterPro" id="IPR006375">
    <property type="entry name" value="Man1P_GuaTrfase/Man6P_Isoase"/>
</dbReference>
<keyword evidence="6" id="KW-0547">Nucleotide-binding</keyword>
<keyword evidence="4 14" id="KW-0808">Transferase</keyword>
<dbReference type="Pfam" id="PF01050">
    <property type="entry name" value="MannoseP_isomer"/>
    <property type="match status" value="1"/>
</dbReference>
<evidence type="ECO:0000256" key="9">
    <source>
        <dbReference type="RuleBase" id="RU004190"/>
    </source>
</evidence>
<dbReference type="OrthoDB" id="9806359at2"/>
<dbReference type="CDD" id="cd02213">
    <property type="entry name" value="cupin_PMI_typeII_C"/>
    <property type="match status" value="1"/>
</dbReference>
<dbReference type="InterPro" id="IPR005835">
    <property type="entry name" value="NTP_transferase_dom"/>
</dbReference>
<comment type="pathway">
    <text evidence="1">Nucleotide-sugar biosynthesis; GDP-alpha-D-mannose biosynthesis; GDP-alpha-D-mannose from alpha-D-mannose 1-phosphate (GTP route): step 1/1.</text>
</comment>
<keyword evidence="15" id="KW-1185">Reference proteome</keyword>
<dbReference type="GO" id="GO:0009298">
    <property type="term" value="P:GDP-mannose biosynthetic process"/>
    <property type="evidence" value="ECO:0007669"/>
    <property type="project" value="UniProtKB-UniPathway"/>
</dbReference>
<accession>A0A2A2EWJ7</accession>
<dbReference type="AlphaFoldDB" id="A0A2A2EWJ7"/>
<feature type="domain" description="MannoseP isomerase/GMP-like beta-helix" evidence="13">
    <location>
        <begin position="310"/>
        <end position="358"/>
    </location>
</feature>
<dbReference type="InterPro" id="IPR049577">
    <property type="entry name" value="GMPP_N"/>
</dbReference>
<evidence type="ECO:0000256" key="7">
    <source>
        <dbReference type="ARBA" id="ARBA00023134"/>
    </source>
</evidence>
<dbReference type="SUPFAM" id="SSF51182">
    <property type="entry name" value="RmlC-like cupins"/>
    <property type="match status" value="1"/>
</dbReference>
<evidence type="ECO:0000259" key="13">
    <source>
        <dbReference type="Pfam" id="PF22640"/>
    </source>
</evidence>
<evidence type="ECO:0000256" key="3">
    <source>
        <dbReference type="ARBA" id="ARBA00012387"/>
    </source>
</evidence>
<feature type="domain" description="Nucleotidyl transferase" evidence="11">
    <location>
        <begin position="7"/>
        <end position="297"/>
    </location>
</feature>
<dbReference type="InterPro" id="IPR054566">
    <property type="entry name" value="ManC/GMP-like_b-helix"/>
</dbReference>
<dbReference type="CDD" id="cd02509">
    <property type="entry name" value="GDP-M1P_Guanylyltransferase"/>
    <property type="match status" value="1"/>
</dbReference>
<evidence type="ECO:0000313" key="14">
    <source>
        <dbReference type="EMBL" id="PAU76844.1"/>
    </source>
</evidence>
<dbReference type="FunFam" id="2.60.120.10:FF:000032">
    <property type="entry name" value="Mannose-1-phosphate guanylyltransferase/mannose-6-phosphate isomerase"/>
    <property type="match status" value="1"/>
</dbReference>
<dbReference type="GO" id="GO:0016853">
    <property type="term" value="F:isomerase activity"/>
    <property type="evidence" value="ECO:0007669"/>
    <property type="project" value="UniProtKB-KW"/>
</dbReference>
<comment type="similarity">
    <text evidence="2 9">Belongs to the mannose-6-phosphate isomerase type 2 family.</text>
</comment>
<evidence type="ECO:0000256" key="5">
    <source>
        <dbReference type="ARBA" id="ARBA00022695"/>
    </source>
</evidence>
<evidence type="ECO:0000256" key="8">
    <source>
        <dbReference type="ARBA" id="ARBA00047343"/>
    </source>
</evidence>
<evidence type="ECO:0000259" key="11">
    <source>
        <dbReference type="Pfam" id="PF00483"/>
    </source>
</evidence>
<comment type="caution">
    <text evidence="14">The sequence shown here is derived from an EMBL/GenBank/DDBJ whole genome shotgun (WGS) entry which is preliminary data.</text>
</comment>
<dbReference type="EMBL" id="NSKB01000004">
    <property type="protein sequence ID" value="PAU76844.1"/>
    <property type="molecule type" value="Genomic_DNA"/>
</dbReference>
<dbReference type="NCBIfam" id="TIGR01479">
    <property type="entry name" value="GMP_PMI"/>
    <property type="match status" value="1"/>
</dbReference>
<dbReference type="GO" id="GO:0005525">
    <property type="term" value="F:GTP binding"/>
    <property type="evidence" value="ECO:0007669"/>
    <property type="project" value="UniProtKB-KW"/>
</dbReference>
<dbReference type="InterPro" id="IPR014710">
    <property type="entry name" value="RmlC-like_jellyroll"/>
</dbReference>
<keyword evidence="7" id="KW-0342">GTP-binding</keyword>
<dbReference type="SUPFAM" id="SSF53448">
    <property type="entry name" value="Nucleotide-diphospho-sugar transferases"/>
    <property type="match status" value="1"/>
</dbReference>
<dbReference type="PANTHER" id="PTHR46390:SF1">
    <property type="entry name" value="MANNOSE-1-PHOSPHATE GUANYLYLTRANSFERASE"/>
    <property type="match status" value="1"/>
</dbReference>
<keyword evidence="5 14" id="KW-0548">Nucleotidyltransferase</keyword>
<dbReference type="InterPro" id="IPR029044">
    <property type="entry name" value="Nucleotide-diphossugar_trans"/>
</dbReference>
<dbReference type="InterPro" id="IPR011051">
    <property type="entry name" value="RmlC_Cupin_sf"/>
</dbReference>
<dbReference type="RefSeq" id="WP_095621233.1">
    <property type="nucleotide sequence ID" value="NZ_NSKB01000004.1"/>
</dbReference>
<name>A0A2A2EWJ7_9GAMM</name>
<protein>
    <recommendedName>
        <fullName evidence="3">mannose-1-phosphate guanylyltransferase</fullName>
        <ecNumber evidence="3">2.7.7.13</ecNumber>
    </recommendedName>
</protein>
<dbReference type="Pfam" id="PF00483">
    <property type="entry name" value="NTP_transferase"/>
    <property type="match status" value="1"/>
</dbReference>
<keyword evidence="14" id="KW-0413">Isomerase</keyword>
<organism evidence="14 15">
    <name type="scientific">Halomonas salipaludis</name>
    <dbReference type="NCBI Taxonomy" id="2032625"/>
    <lineage>
        <taxon>Bacteria</taxon>
        <taxon>Pseudomonadati</taxon>
        <taxon>Pseudomonadota</taxon>
        <taxon>Gammaproteobacteria</taxon>
        <taxon>Oceanospirillales</taxon>
        <taxon>Halomonadaceae</taxon>
        <taxon>Halomonas</taxon>
    </lineage>
</organism>
<evidence type="ECO:0000256" key="2">
    <source>
        <dbReference type="ARBA" id="ARBA00006115"/>
    </source>
</evidence>
<dbReference type="EC" id="2.7.7.13" evidence="3"/>
<keyword evidence="10" id="KW-0175">Coiled coil</keyword>
<dbReference type="Pfam" id="PF22640">
    <property type="entry name" value="ManC_GMP_beta-helix"/>
    <property type="match status" value="1"/>
</dbReference>
<gene>
    <name evidence="14" type="ORF">CK498_12780</name>
</gene>
<evidence type="ECO:0000313" key="15">
    <source>
        <dbReference type="Proteomes" id="UP000217771"/>
    </source>
</evidence>
<evidence type="ECO:0000256" key="1">
    <source>
        <dbReference type="ARBA" id="ARBA00004823"/>
    </source>
</evidence>
<dbReference type="GO" id="GO:0004475">
    <property type="term" value="F:mannose-1-phosphate guanylyltransferase (GTP) activity"/>
    <property type="evidence" value="ECO:0007669"/>
    <property type="project" value="UniProtKB-EC"/>
</dbReference>
<evidence type="ECO:0000259" key="12">
    <source>
        <dbReference type="Pfam" id="PF01050"/>
    </source>
</evidence>
<comment type="catalytic activity">
    <reaction evidence="8">
        <text>alpha-D-mannose 1-phosphate + GTP + H(+) = GDP-alpha-D-mannose + diphosphate</text>
        <dbReference type="Rhea" id="RHEA:15229"/>
        <dbReference type="ChEBI" id="CHEBI:15378"/>
        <dbReference type="ChEBI" id="CHEBI:33019"/>
        <dbReference type="ChEBI" id="CHEBI:37565"/>
        <dbReference type="ChEBI" id="CHEBI:57527"/>
        <dbReference type="ChEBI" id="CHEBI:58409"/>
        <dbReference type="EC" id="2.7.7.13"/>
    </reaction>
</comment>